<evidence type="ECO:0000313" key="6">
    <source>
        <dbReference type="Proteomes" id="UP000178873"/>
    </source>
</evidence>
<sequence>MESLAKKIEAVLFWRAEPISKKKLAELLDSNITAVEEGLAELETALASRGITLVKKEDEVMLGTAPEFSPLIEKLTKEELHKDLGKAGLETLSIILYFGPVSRSEIDYIRGVNSTFVLRNLLIRGLVERVQNKNDQRSFLYKPTFELITFLGLKGVSELPEYETARAELDQFKNAQQEQDAVASNQESEQIQA</sequence>
<reference evidence="5 6" key="1">
    <citation type="journal article" date="2016" name="Nat. Commun.">
        <title>Thousands of microbial genomes shed light on interconnected biogeochemical processes in an aquifer system.</title>
        <authorList>
            <person name="Anantharaman K."/>
            <person name="Brown C.T."/>
            <person name="Hug L.A."/>
            <person name="Sharon I."/>
            <person name="Castelle C.J."/>
            <person name="Probst A.J."/>
            <person name="Thomas B.C."/>
            <person name="Singh A."/>
            <person name="Wilkins M.J."/>
            <person name="Karaoz U."/>
            <person name="Brodie E.L."/>
            <person name="Williams K.H."/>
            <person name="Hubbard S.S."/>
            <person name="Banfield J.F."/>
        </authorList>
    </citation>
    <scope>NUCLEOTIDE SEQUENCE [LARGE SCALE GENOMIC DNA]</scope>
</reference>
<dbReference type="Proteomes" id="UP000178873">
    <property type="component" value="Unassembled WGS sequence"/>
</dbReference>
<name>A0A1G2M179_9BACT</name>
<dbReference type="InterPro" id="IPR005234">
    <property type="entry name" value="ScpB_csome_segregation"/>
</dbReference>
<accession>A0A1G2M179</accession>
<dbReference type="InterPro" id="IPR036390">
    <property type="entry name" value="WH_DNA-bd_sf"/>
</dbReference>
<proteinExistence type="predicted"/>
<dbReference type="GO" id="GO:0051304">
    <property type="term" value="P:chromosome separation"/>
    <property type="evidence" value="ECO:0007669"/>
    <property type="project" value="InterPro"/>
</dbReference>
<evidence type="ECO:0000256" key="4">
    <source>
        <dbReference type="ARBA" id="ARBA00023306"/>
    </source>
</evidence>
<gene>
    <name evidence="5" type="ORF">A2664_03370</name>
</gene>
<comment type="caution">
    <text evidence="5">The sequence shown here is derived from an EMBL/GenBank/DDBJ whole genome shotgun (WGS) entry which is preliminary data.</text>
</comment>
<dbReference type="Pfam" id="PF04079">
    <property type="entry name" value="SMC_ScpB"/>
    <property type="match status" value="1"/>
</dbReference>
<dbReference type="PANTHER" id="PTHR34298:SF2">
    <property type="entry name" value="SEGREGATION AND CONDENSATION PROTEIN B"/>
    <property type="match status" value="1"/>
</dbReference>
<keyword evidence="4" id="KW-0131">Cell cycle</keyword>
<dbReference type="GO" id="GO:0051301">
    <property type="term" value="P:cell division"/>
    <property type="evidence" value="ECO:0007669"/>
    <property type="project" value="UniProtKB-KW"/>
</dbReference>
<evidence type="ECO:0000256" key="1">
    <source>
        <dbReference type="ARBA" id="ARBA00022490"/>
    </source>
</evidence>
<evidence type="ECO:0000256" key="3">
    <source>
        <dbReference type="ARBA" id="ARBA00022829"/>
    </source>
</evidence>
<dbReference type="Gene3D" id="1.10.10.10">
    <property type="entry name" value="Winged helix-like DNA-binding domain superfamily/Winged helix DNA-binding domain"/>
    <property type="match status" value="2"/>
</dbReference>
<evidence type="ECO:0000313" key="5">
    <source>
        <dbReference type="EMBL" id="OHA17635.1"/>
    </source>
</evidence>
<dbReference type="AlphaFoldDB" id="A0A1G2M179"/>
<dbReference type="PANTHER" id="PTHR34298">
    <property type="entry name" value="SEGREGATION AND CONDENSATION PROTEIN B"/>
    <property type="match status" value="1"/>
</dbReference>
<dbReference type="InterPro" id="IPR036388">
    <property type="entry name" value="WH-like_DNA-bd_sf"/>
</dbReference>
<dbReference type="SUPFAM" id="SSF46785">
    <property type="entry name" value="Winged helix' DNA-binding domain"/>
    <property type="match status" value="2"/>
</dbReference>
<keyword evidence="1" id="KW-0963">Cytoplasm</keyword>
<keyword evidence="3" id="KW-0159">Chromosome partition</keyword>
<evidence type="ECO:0000256" key="2">
    <source>
        <dbReference type="ARBA" id="ARBA00022618"/>
    </source>
</evidence>
<dbReference type="NCBIfam" id="TIGR00281">
    <property type="entry name" value="SMC-Scp complex subunit ScpB"/>
    <property type="match status" value="1"/>
</dbReference>
<dbReference type="EMBL" id="MHRF01000013">
    <property type="protein sequence ID" value="OHA17635.1"/>
    <property type="molecule type" value="Genomic_DNA"/>
</dbReference>
<organism evidence="5 6">
    <name type="scientific">Candidatus Taylorbacteria bacterium RIFCSPHIGHO2_01_FULL_46_22b</name>
    <dbReference type="NCBI Taxonomy" id="1802301"/>
    <lineage>
        <taxon>Bacteria</taxon>
        <taxon>Candidatus Tayloriibacteriota</taxon>
    </lineage>
</organism>
<keyword evidence="2" id="KW-0132">Cell division</keyword>
<protein>
    <submittedName>
        <fullName evidence="5">SMC-Scp complex subunit ScpB</fullName>
    </submittedName>
</protein>
<dbReference type="STRING" id="1802301.A2664_03370"/>